<dbReference type="RefSeq" id="WP_006821636.1">
    <property type="nucleotide sequence ID" value="NZ_CAFW01000015.1"/>
</dbReference>
<protein>
    <submittedName>
        <fullName evidence="2">Uncharacterized protein</fullName>
    </submittedName>
</protein>
<gene>
    <name evidence="2" type="ORF">CCAS_02320</name>
</gene>
<organism evidence="2 3">
    <name type="scientific">Corynebacterium casei UCMA 3821</name>
    <dbReference type="NCBI Taxonomy" id="1110505"/>
    <lineage>
        <taxon>Bacteria</taxon>
        <taxon>Bacillati</taxon>
        <taxon>Actinomycetota</taxon>
        <taxon>Actinomycetes</taxon>
        <taxon>Mycobacteriales</taxon>
        <taxon>Corynebacteriaceae</taxon>
        <taxon>Corynebacterium</taxon>
    </lineage>
</organism>
<reference evidence="2 3" key="1">
    <citation type="journal article" date="2012" name="J. Bacteriol.">
        <title>Genome Sequence of Corynebacterium casei UCMA 3821, Isolated from a Smear-Ripened Cheese.</title>
        <authorList>
            <person name="Monnet C."/>
            <person name="Loux V."/>
            <person name="Bento P."/>
            <person name="Gibrat J.F."/>
            <person name="Straub C."/>
            <person name="Bonnarme P."/>
            <person name="Landaud S."/>
            <person name="Irlinger F."/>
        </authorList>
    </citation>
    <scope>NUCLEOTIDE SEQUENCE [LARGE SCALE GENOMIC DNA]</scope>
    <source>
        <strain evidence="2 3">UCMA 3821</strain>
    </source>
</reference>
<keyword evidence="1" id="KW-0812">Transmembrane</keyword>
<name>G7HV59_9CORY</name>
<keyword evidence="1" id="KW-1133">Transmembrane helix</keyword>
<dbReference type="AlphaFoldDB" id="G7HV59"/>
<proteinExistence type="predicted"/>
<evidence type="ECO:0000313" key="3">
    <source>
        <dbReference type="Proteomes" id="UP000004840"/>
    </source>
</evidence>
<evidence type="ECO:0000313" key="2">
    <source>
        <dbReference type="EMBL" id="CCE54074.1"/>
    </source>
</evidence>
<evidence type="ECO:0000256" key="1">
    <source>
        <dbReference type="SAM" id="Phobius"/>
    </source>
</evidence>
<dbReference type="EMBL" id="CAFW01000015">
    <property type="protein sequence ID" value="CCE54074.1"/>
    <property type="molecule type" value="Genomic_DNA"/>
</dbReference>
<sequence length="80" mass="8474">MTMQPRPNNPIELKKQKVRKYARNGVISVAAGVGGGLLGALVLAGSSWIWLSIGLVVAVVGGVSNWVKIQKIVNENNSGY</sequence>
<feature type="transmembrane region" description="Helical" evidence="1">
    <location>
        <begin position="48"/>
        <end position="67"/>
    </location>
</feature>
<comment type="caution">
    <text evidence="2">The sequence shown here is derived from an EMBL/GenBank/DDBJ whole genome shotgun (WGS) entry which is preliminary data.</text>
</comment>
<feature type="transmembrane region" description="Helical" evidence="1">
    <location>
        <begin position="21"/>
        <end position="42"/>
    </location>
</feature>
<keyword evidence="1" id="KW-0472">Membrane</keyword>
<accession>G7HV59</accession>
<dbReference type="Proteomes" id="UP000004840">
    <property type="component" value="Unassembled WGS sequence"/>
</dbReference>
<dbReference type="GeneID" id="82877285"/>